<dbReference type="InterPro" id="IPR016024">
    <property type="entry name" value="ARM-type_fold"/>
</dbReference>
<keyword evidence="3" id="KW-0131">Cell cycle</keyword>
<organism evidence="7 8">
    <name type="scientific">Pseudozyma antarctica</name>
    <name type="common">Yeast</name>
    <name type="synonym">Candida antarctica</name>
    <dbReference type="NCBI Taxonomy" id="84753"/>
    <lineage>
        <taxon>Eukaryota</taxon>
        <taxon>Fungi</taxon>
        <taxon>Dikarya</taxon>
        <taxon>Basidiomycota</taxon>
        <taxon>Ustilaginomycotina</taxon>
        <taxon>Ustilaginomycetes</taxon>
        <taxon>Ustilaginales</taxon>
        <taxon>Ustilaginaceae</taxon>
        <taxon>Moesziomyces</taxon>
    </lineage>
</organism>
<name>A0A081CH02_PSEA2</name>
<dbReference type="GeneID" id="26305100"/>
<evidence type="ECO:0000256" key="2">
    <source>
        <dbReference type="ARBA" id="ARBA00022618"/>
    </source>
</evidence>
<gene>
    <name evidence="7" type="ORF">PAN0_011d4170</name>
</gene>
<evidence type="ECO:0000313" key="7">
    <source>
        <dbReference type="EMBL" id="GAK65948.1"/>
    </source>
</evidence>
<dbReference type="OrthoDB" id="379794at2759"/>
<comment type="function">
    <text evidence="4">May play a role in the regulation of cytokinesis.</text>
</comment>
<evidence type="ECO:0000256" key="5">
    <source>
        <dbReference type="ARBA" id="ARBA00044801"/>
    </source>
</evidence>
<keyword evidence="8" id="KW-1185">Reference proteome</keyword>
<dbReference type="HOGENOM" id="CLU_446307_0_0_1"/>
<dbReference type="AlphaFoldDB" id="A0A081CH02"/>
<keyword evidence="2" id="KW-0132">Cell division</keyword>
<evidence type="ECO:0000313" key="8">
    <source>
        <dbReference type="Proteomes" id="UP000053758"/>
    </source>
</evidence>
<dbReference type="InterPro" id="IPR051374">
    <property type="entry name" value="Ataxin-10/CTR86_families"/>
</dbReference>
<proteinExistence type="inferred from homology"/>
<dbReference type="InterPro" id="IPR019156">
    <property type="entry name" value="Ataxin-10_domain"/>
</dbReference>
<dbReference type="SUPFAM" id="SSF48371">
    <property type="entry name" value="ARM repeat"/>
    <property type="match status" value="1"/>
</dbReference>
<evidence type="ECO:0000256" key="3">
    <source>
        <dbReference type="ARBA" id="ARBA00023306"/>
    </source>
</evidence>
<dbReference type="PANTHER" id="PTHR13255">
    <property type="entry name" value="ATAXIN-10"/>
    <property type="match status" value="1"/>
</dbReference>
<evidence type="ECO:0000256" key="4">
    <source>
        <dbReference type="ARBA" id="ARBA00044746"/>
    </source>
</evidence>
<evidence type="ECO:0000256" key="6">
    <source>
        <dbReference type="ARBA" id="ARBA00044805"/>
    </source>
</evidence>
<dbReference type="PANTHER" id="PTHR13255:SF0">
    <property type="entry name" value="ATAXIN-10"/>
    <property type="match status" value="1"/>
</dbReference>
<reference evidence="8" key="1">
    <citation type="journal article" date="2014" name="Genome Announc.">
        <title>Draft Genome Sequence of the Yeast Pseudozyma antarctica Type Strain JCM10317, a Producer of the Glycolipid Biosurfactants, Mannosylerythritol Lipids.</title>
        <authorList>
            <person name="Saika A."/>
            <person name="Koike H."/>
            <person name="Hori T."/>
            <person name="Fukuoka T."/>
            <person name="Sato S."/>
            <person name="Habe H."/>
            <person name="Kitamoto D."/>
            <person name="Morita T."/>
        </authorList>
    </citation>
    <scope>NUCLEOTIDE SEQUENCE [LARGE SCALE GENOMIC DNA]</scope>
    <source>
        <strain evidence="8">JCM 10317</strain>
    </source>
</reference>
<accession>A0A081CH02</accession>
<sequence length="683" mass="72948">MQASEAMSPAAQGDSDTLQRLIGGYLALVHSAPHPNDGLARELEAYNDVKSYLVALGQQLAQDGSLRTDFAGSEALVSLIECIGTLHATFEQVQSSRPNSQMEDFDPLQAQPASTEAKEQSADPYYRVSHIATLCLRALRNALAGCAEAQSILCSRFDTVAPLLTNLTRFHTLNDPDTLLLARAAIQMLSNLITANEGVQQLMWPRIVMTSQPEHKLALNFLSSPDTATQSAAQILLINFIRAPNGSADARRRCMELCTLPEGLSIVETLLSASESIMLRTASAKTSESIDEYDPEVETEGLEESLGFIYTIFSILFETGHSSMLFAALSPLDEISSASNGLVPSEPVVISSSQLILLKLLDSWLHSSQQQAATSIDSSSAPGPSRAGGPMMAHIALGTVPSNAMDVVGGAGLLGLLDAFAQLSSFARNAMARGTVKDGADADAQPQDRRLIGVHHALLLVLQCLLSVSMTADGWSDASFSPEGAVTQGDLSFSALSVGMLSSMRSNTAFVDELVALLDQTHQYAPALSPFRPTKPAEGSQPSGDAYADRPLPEGHALSSTGLAGRNAEAKQAGYGFDHLKRDIVRVLGSLVYAPTQTAVSASASEHTKTQIRQVQDQVREKGGLFHVLNMTVLDERNPYMREHAIFALRYLLANNLESQKLVGSLQPAQPQDGPGGVQLPMV</sequence>
<protein>
    <recommendedName>
        <fullName evidence="5">Ataxin-10 homolog</fullName>
    </recommendedName>
    <alternativeName>
        <fullName evidence="6">Copper transport protein 86</fullName>
    </alternativeName>
</protein>
<comment type="similarity">
    <text evidence="1">Belongs to the ataxin-10 family.</text>
</comment>
<dbReference type="RefSeq" id="XP_014655626.1">
    <property type="nucleotide sequence ID" value="XM_014800140.1"/>
</dbReference>
<dbReference type="EMBL" id="DF830078">
    <property type="protein sequence ID" value="GAK65948.1"/>
    <property type="molecule type" value="Genomic_DNA"/>
</dbReference>
<dbReference type="Pfam" id="PF09759">
    <property type="entry name" value="Atx10homo_assoc"/>
    <property type="match status" value="1"/>
</dbReference>
<evidence type="ECO:0000256" key="1">
    <source>
        <dbReference type="ARBA" id="ARBA00008384"/>
    </source>
</evidence>
<dbReference type="Proteomes" id="UP000053758">
    <property type="component" value="Unassembled WGS sequence"/>
</dbReference>
<dbReference type="GO" id="GO:0051301">
    <property type="term" value="P:cell division"/>
    <property type="evidence" value="ECO:0007669"/>
    <property type="project" value="UniProtKB-KW"/>
</dbReference>
<dbReference type="GO" id="GO:0005829">
    <property type="term" value="C:cytosol"/>
    <property type="evidence" value="ECO:0007669"/>
    <property type="project" value="TreeGrafter"/>
</dbReference>